<proteinExistence type="predicted"/>
<dbReference type="AlphaFoldDB" id="A0A1H2X044"/>
<evidence type="ECO:0000313" key="2">
    <source>
        <dbReference type="Proteomes" id="UP000199595"/>
    </source>
</evidence>
<sequence>MKFIYKFLKKINSNLGKGYSLSKKTKEIIKRKESDYDRWSNNLSLHKNWNERTELISKLLPDQCNIIEFGAGNMYLKKVLKSKQAYTPSDLVKRFSETVVCDLNKKLELDLGKYDVIVFSGVLEYVYDIEKLFVQFPENIKYIILSFADSINNPKRLENGWLNNYSKRDLLSVISNLRYEVVKELDWNNQVILKLRRLNEL</sequence>
<dbReference type="Proteomes" id="UP000199595">
    <property type="component" value="Unassembled WGS sequence"/>
</dbReference>
<dbReference type="Gene3D" id="3.40.50.150">
    <property type="entry name" value="Vaccinia Virus protein VP39"/>
    <property type="match status" value="1"/>
</dbReference>
<dbReference type="STRING" id="762486.SAMN05444411_102332"/>
<dbReference type="InterPro" id="IPR029063">
    <property type="entry name" value="SAM-dependent_MTases_sf"/>
</dbReference>
<dbReference type="RefSeq" id="WP_090121293.1">
    <property type="nucleotide sequence ID" value="NZ_FNNJ01000002.1"/>
</dbReference>
<dbReference type="OrthoDB" id="9806525at2"/>
<keyword evidence="2" id="KW-1185">Reference proteome</keyword>
<dbReference type="SUPFAM" id="SSF53335">
    <property type="entry name" value="S-adenosyl-L-methionine-dependent methyltransferases"/>
    <property type="match status" value="1"/>
</dbReference>
<protein>
    <recommendedName>
        <fullName evidence="3">Methyltransferase domain-containing protein</fullName>
    </recommendedName>
</protein>
<accession>A0A1H2X044</accession>
<name>A0A1H2X044_9FLAO</name>
<reference evidence="2" key="1">
    <citation type="submission" date="2016-10" db="EMBL/GenBank/DDBJ databases">
        <authorList>
            <person name="Varghese N."/>
            <person name="Submissions S."/>
        </authorList>
    </citation>
    <scope>NUCLEOTIDE SEQUENCE [LARGE SCALE GENOMIC DNA]</scope>
    <source>
        <strain evidence="2">DSM 24956</strain>
    </source>
</reference>
<dbReference type="EMBL" id="FNNJ01000002">
    <property type="protein sequence ID" value="SDW86222.1"/>
    <property type="molecule type" value="Genomic_DNA"/>
</dbReference>
<evidence type="ECO:0008006" key="3">
    <source>
        <dbReference type="Google" id="ProtNLM"/>
    </source>
</evidence>
<evidence type="ECO:0000313" key="1">
    <source>
        <dbReference type="EMBL" id="SDW86222.1"/>
    </source>
</evidence>
<organism evidence="1 2">
    <name type="scientific">Lutibacter oricola</name>
    <dbReference type="NCBI Taxonomy" id="762486"/>
    <lineage>
        <taxon>Bacteria</taxon>
        <taxon>Pseudomonadati</taxon>
        <taxon>Bacteroidota</taxon>
        <taxon>Flavobacteriia</taxon>
        <taxon>Flavobacteriales</taxon>
        <taxon>Flavobacteriaceae</taxon>
        <taxon>Lutibacter</taxon>
    </lineage>
</organism>
<gene>
    <name evidence="1" type="ORF">SAMN05444411_102332</name>
</gene>